<dbReference type="NCBIfam" id="TIGR00254">
    <property type="entry name" value="GGDEF"/>
    <property type="match status" value="1"/>
</dbReference>
<evidence type="ECO:0000313" key="7">
    <source>
        <dbReference type="EMBL" id="NDW14839.1"/>
    </source>
</evidence>
<keyword evidence="4" id="KW-1133">Transmembrane helix</keyword>
<dbReference type="CDD" id="cd01949">
    <property type="entry name" value="GGDEF"/>
    <property type="match status" value="1"/>
</dbReference>
<dbReference type="InterPro" id="IPR029787">
    <property type="entry name" value="Nucleotide_cyclase"/>
</dbReference>
<dbReference type="EMBL" id="JAAAWO010000002">
    <property type="protein sequence ID" value="NDW14839.1"/>
    <property type="molecule type" value="Genomic_DNA"/>
</dbReference>
<protein>
    <recommendedName>
        <fullName evidence="2">diguanylate cyclase</fullName>
        <ecNumber evidence="2">2.7.7.65</ecNumber>
    </recommendedName>
</protein>
<dbReference type="GO" id="GO:0052621">
    <property type="term" value="F:diguanylate cyclase activity"/>
    <property type="evidence" value="ECO:0007669"/>
    <property type="project" value="UniProtKB-EC"/>
</dbReference>
<dbReference type="Proteomes" id="UP000471381">
    <property type="component" value="Unassembled WGS sequence"/>
</dbReference>
<comment type="caution">
    <text evidence="7">The sequence shown here is derived from an EMBL/GenBank/DDBJ whole genome shotgun (WGS) entry which is preliminary data.</text>
</comment>
<keyword evidence="8" id="KW-1185">Reference proteome</keyword>
<sequence>MSRRSKKRAGSIKGTAVTSLCHFANKLMLKCVLMLLITSPSLASGNDVSMKNQVDAYANLAHAVLYEWNYPSELTNKDIAKQLQQSGIQSDNSEIAVVFRHIMALSNVEHQGLPQVPITVKRPLLEKNWLKLKSIDLRTYVYLKAYYFYVKGVSDYKGSLKRLSTTIPSLYNLKQEILQSGDKRAVAMASMWLAEEYSTSSPIRSINEMEYAIPFLAVPKNSNKLEKEFNLYDAHRLLSESYLDLNLPSKAVEHAKEYIYLKKQHSTLDTVDFLLAITALNRLSRFAEALALIEDAKKYMPSVQDFKSIYVDLLLMSIYSSRLAEGDTQKITELANRILSSAIDMPAYLTDAKPIAKAMYIAVNGSDSQFDAAIREYEKAFEKKFNAVPYKKTAILAKFQALKHIYAVRGDSEKAFANQNKYSSALVNYHTERFQLNDNAKLSMLSRDVELAEYRQKELEALQRETSGLAGETENLRTAVFALIAIICSILTTWLWIAKRKSDTKADTDSLTGALTRRAMLRQLKSLLRKHPTSCIALIDIDHFKRINDKYGHAVGDEVLNTFSQTILKRIRKSDLLCRYGGEEFLIYFENSSEQEVKSVLNELNDAFSRVAHWKHTDKAFTVSFSSGVVALNGSVNSESVIKTCDDLLYKAKNSGRSRVESATLALA</sequence>
<comment type="catalytic activity">
    <reaction evidence="3">
        <text>2 GTP = 3',3'-c-di-GMP + 2 diphosphate</text>
        <dbReference type="Rhea" id="RHEA:24898"/>
        <dbReference type="ChEBI" id="CHEBI:33019"/>
        <dbReference type="ChEBI" id="CHEBI:37565"/>
        <dbReference type="ChEBI" id="CHEBI:58805"/>
        <dbReference type="EC" id="2.7.7.65"/>
    </reaction>
</comment>
<evidence type="ECO:0000256" key="2">
    <source>
        <dbReference type="ARBA" id="ARBA00012528"/>
    </source>
</evidence>
<reference evidence="7 8" key="1">
    <citation type="submission" date="2020-01" db="EMBL/GenBank/DDBJ databases">
        <title>Genomes of bacteria type strains.</title>
        <authorList>
            <person name="Chen J."/>
            <person name="Zhu S."/>
            <person name="Yang J."/>
        </authorList>
    </citation>
    <scope>NUCLEOTIDE SEQUENCE [LARGE SCALE GENOMIC DNA]</scope>
    <source>
        <strain evidence="7 8">LMG 24078</strain>
    </source>
</reference>
<accession>A0A6N9TH32</accession>
<name>A0A6N9TH32_9ALTE</name>
<evidence type="ECO:0000256" key="5">
    <source>
        <dbReference type="SAM" id="SignalP"/>
    </source>
</evidence>
<dbReference type="PANTHER" id="PTHR45138:SF9">
    <property type="entry name" value="DIGUANYLATE CYCLASE DGCM-RELATED"/>
    <property type="match status" value="1"/>
</dbReference>
<dbReference type="InterPro" id="IPR050469">
    <property type="entry name" value="Diguanylate_Cyclase"/>
</dbReference>
<evidence type="ECO:0000256" key="4">
    <source>
        <dbReference type="SAM" id="Phobius"/>
    </source>
</evidence>
<feature type="domain" description="GGDEF" evidence="6">
    <location>
        <begin position="532"/>
        <end position="665"/>
    </location>
</feature>
<evidence type="ECO:0000313" key="8">
    <source>
        <dbReference type="Proteomes" id="UP000471381"/>
    </source>
</evidence>
<organism evidence="7 8">
    <name type="scientific">Alteromonas genovensis</name>
    <dbReference type="NCBI Taxonomy" id="471225"/>
    <lineage>
        <taxon>Bacteria</taxon>
        <taxon>Pseudomonadati</taxon>
        <taxon>Pseudomonadota</taxon>
        <taxon>Gammaproteobacteria</taxon>
        <taxon>Alteromonadales</taxon>
        <taxon>Alteromonadaceae</taxon>
        <taxon>Alteromonas/Salinimonas group</taxon>
        <taxon>Alteromonas</taxon>
    </lineage>
</organism>
<gene>
    <name evidence="7" type="ORF">GTQ48_04755</name>
</gene>
<dbReference type="InterPro" id="IPR000160">
    <property type="entry name" value="GGDEF_dom"/>
</dbReference>
<feature type="signal peptide" evidence="5">
    <location>
        <begin position="1"/>
        <end position="43"/>
    </location>
</feature>
<evidence type="ECO:0000256" key="1">
    <source>
        <dbReference type="ARBA" id="ARBA00001946"/>
    </source>
</evidence>
<comment type="cofactor">
    <cofactor evidence="1">
        <name>Mg(2+)</name>
        <dbReference type="ChEBI" id="CHEBI:18420"/>
    </cofactor>
</comment>
<proteinExistence type="predicted"/>
<evidence type="ECO:0000259" key="6">
    <source>
        <dbReference type="PROSITE" id="PS50887"/>
    </source>
</evidence>
<evidence type="ECO:0000256" key="3">
    <source>
        <dbReference type="ARBA" id="ARBA00034247"/>
    </source>
</evidence>
<dbReference type="SUPFAM" id="SSF55073">
    <property type="entry name" value="Nucleotide cyclase"/>
    <property type="match status" value="1"/>
</dbReference>
<keyword evidence="5" id="KW-0732">Signal</keyword>
<dbReference type="Gene3D" id="3.30.70.270">
    <property type="match status" value="1"/>
</dbReference>
<keyword evidence="4" id="KW-0812">Transmembrane</keyword>
<dbReference type="RefSeq" id="WP_163105381.1">
    <property type="nucleotide sequence ID" value="NZ_JAAAWO010000002.1"/>
</dbReference>
<feature type="chain" id="PRO_5026653048" description="diguanylate cyclase" evidence="5">
    <location>
        <begin position="44"/>
        <end position="668"/>
    </location>
</feature>
<dbReference type="InterPro" id="IPR043128">
    <property type="entry name" value="Rev_trsase/Diguanyl_cyclase"/>
</dbReference>
<feature type="transmembrane region" description="Helical" evidence="4">
    <location>
        <begin position="479"/>
        <end position="497"/>
    </location>
</feature>
<keyword evidence="4" id="KW-0472">Membrane</keyword>
<dbReference type="FunFam" id="3.30.70.270:FF:000001">
    <property type="entry name" value="Diguanylate cyclase domain protein"/>
    <property type="match status" value="1"/>
</dbReference>
<dbReference type="Pfam" id="PF00990">
    <property type="entry name" value="GGDEF"/>
    <property type="match status" value="1"/>
</dbReference>
<dbReference type="SMART" id="SM00267">
    <property type="entry name" value="GGDEF"/>
    <property type="match status" value="1"/>
</dbReference>
<dbReference type="EC" id="2.7.7.65" evidence="2"/>
<dbReference type="AlphaFoldDB" id="A0A6N9TH32"/>
<dbReference type="PANTHER" id="PTHR45138">
    <property type="entry name" value="REGULATORY COMPONENTS OF SENSORY TRANSDUCTION SYSTEM"/>
    <property type="match status" value="1"/>
</dbReference>
<dbReference type="PROSITE" id="PS50887">
    <property type="entry name" value="GGDEF"/>
    <property type="match status" value="1"/>
</dbReference>